<evidence type="ECO:0000256" key="3">
    <source>
        <dbReference type="ARBA" id="ARBA00023163"/>
    </source>
</evidence>
<dbReference type="SUPFAM" id="SSF47413">
    <property type="entry name" value="lambda repressor-like DNA-binding domains"/>
    <property type="match status" value="1"/>
</dbReference>
<dbReference type="Gene3D" id="1.10.260.40">
    <property type="entry name" value="lambda repressor-like DNA-binding domains"/>
    <property type="match status" value="1"/>
</dbReference>
<keyword evidence="6" id="KW-1185">Reference proteome</keyword>
<evidence type="ECO:0000313" key="6">
    <source>
        <dbReference type="Proteomes" id="UP000766986"/>
    </source>
</evidence>
<sequence>MDDKEEIAILEELAQNIRYYRESFGLSQEKLAEKAGLHRTYIGAIERLEKKPSLITVIKISKALQLNVSLLIGKYGKS</sequence>
<evidence type="ECO:0000313" key="5">
    <source>
        <dbReference type="EMBL" id="MBM6735977.1"/>
    </source>
</evidence>
<evidence type="ECO:0000259" key="4">
    <source>
        <dbReference type="PROSITE" id="PS50943"/>
    </source>
</evidence>
<dbReference type="CDD" id="cd00093">
    <property type="entry name" value="HTH_XRE"/>
    <property type="match status" value="1"/>
</dbReference>
<dbReference type="EMBL" id="JACLYZ010000032">
    <property type="protein sequence ID" value="MBM6735977.1"/>
    <property type="molecule type" value="Genomic_DNA"/>
</dbReference>
<protein>
    <submittedName>
        <fullName evidence="5">Helix-turn-helix transcriptional regulator</fullName>
    </submittedName>
</protein>
<reference evidence="5 6" key="1">
    <citation type="journal article" date="2021" name="Sci. Rep.">
        <title>The distribution of antibiotic resistance genes in chicken gut microbiota commensals.</title>
        <authorList>
            <person name="Juricova H."/>
            <person name="Matiasovicova J."/>
            <person name="Kubasova T."/>
            <person name="Cejkova D."/>
            <person name="Rychlik I."/>
        </authorList>
    </citation>
    <scope>NUCLEOTIDE SEQUENCE [LARGE SCALE GENOMIC DNA]</scope>
    <source>
        <strain evidence="5 6">An772</strain>
    </source>
</reference>
<keyword evidence="3" id="KW-0804">Transcription</keyword>
<dbReference type="SMART" id="SM00530">
    <property type="entry name" value="HTH_XRE"/>
    <property type="match status" value="1"/>
</dbReference>
<dbReference type="Proteomes" id="UP000766986">
    <property type="component" value="Unassembled WGS sequence"/>
</dbReference>
<name>A0ABS2E2W4_9BACT</name>
<feature type="domain" description="HTH cro/C1-type" evidence="4">
    <location>
        <begin position="17"/>
        <end position="71"/>
    </location>
</feature>
<keyword evidence="2" id="KW-0238">DNA-binding</keyword>
<gene>
    <name evidence="5" type="ORF">H7U35_12230</name>
</gene>
<organism evidence="5 6">
    <name type="scientific">Mediterranea massiliensis</name>
    <dbReference type="NCBI Taxonomy" id="1841865"/>
    <lineage>
        <taxon>Bacteria</taxon>
        <taxon>Pseudomonadati</taxon>
        <taxon>Bacteroidota</taxon>
        <taxon>Bacteroidia</taxon>
        <taxon>Bacteroidales</taxon>
        <taxon>Bacteroidaceae</taxon>
        <taxon>Mediterranea</taxon>
    </lineage>
</organism>
<keyword evidence="1" id="KW-0805">Transcription regulation</keyword>
<dbReference type="InterPro" id="IPR001387">
    <property type="entry name" value="Cro/C1-type_HTH"/>
</dbReference>
<proteinExistence type="predicted"/>
<accession>A0ABS2E2W4</accession>
<dbReference type="RefSeq" id="WP_205096173.1">
    <property type="nucleotide sequence ID" value="NZ_JACLYZ010000032.1"/>
</dbReference>
<dbReference type="PROSITE" id="PS50943">
    <property type="entry name" value="HTH_CROC1"/>
    <property type="match status" value="1"/>
</dbReference>
<dbReference type="InterPro" id="IPR050807">
    <property type="entry name" value="TransReg_Diox_bact_type"/>
</dbReference>
<evidence type="ECO:0000256" key="1">
    <source>
        <dbReference type="ARBA" id="ARBA00023015"/>
    </source>
</evidence>
<dbReference type="InterPro" id="IPR010982">
    <property type="entry name" value="Lambda_DNA-bd_dom_sf"/>
</dbReference>
<dbReference type="PANTHER" id="PTHR46797">
    <property type="entry name" value="HTH-TYPE TRANSCRIPTIONAL REGULATOR"/>
    <property type="match status" value="1"/>
</dbReference>
<dbReference type="Pfam" id="PF01381">
    <property type="entry name" value="HTH_3"/>
    <property type="match status" value="1"/>
</dbReference>
<comment type="caution">
    <text evidence="5">The sequence shown here is derived from an EMBL/GenBank/DDBJ whole genome shotgun (WGS) entry which is preliminary data.</text>
</comment>
<evidence type="ECO:0000256" key="2">
    <source>
        <dbReference type="ARBA" id="ARBA00023125"/>
    </source>
</evidence>
<dbReference type="PANTHER" id="PTHR46797:SF23">
    <property type="entry name" value="HTH-TYPE TRANSCRIPTIONAL REGULATOR SUTR"/>
    <property type="match status" value="1"/>
</dbReference>